<gene>
    <name evidence="1" type="ORF">ACFSSE_15170</name>
</gene>
<comment type="caution">
    <text evidence="1">The sequence shown here is derived from an EMBL/GenBank/DDBJ whole genome shotgun (WGS) entry which is preliminary data.</text>
</comment>
<sequence>MKQHKVPSNIITKLISLYVRLKFGKLHWDVRYYYRDTYYCQFIQLKYIFKDYFFKKKYKVISFDGEFAPELEFVIPFAYWHYKNGTLLKTEGAKFTKEMYFFSKNHEEVYDVRTNEGNYNYETPRILYSHNYDIKKWEQVPFKEHFANNVYVYDKTILVIANRYNTEWDGPPISFFSIEILKFIFDNLSPYYSIIYNRPRPHQITSDTSEVNDLNEYDLIKTDYPQVILMEDLWTENKIKANNFNHFQMSVYANAAKFMSIHGGTAALASCFKGENIILSKQGPEHHFGCFQTLFPKLSGAKIHHAKNDDDVKDYVQHFYIP</sequence>
<dbReference type="RefSeq" id="WP_379041591.1">
    <property type="nucleotide sequence ID" value="NZ_JBHSKW010000016.1"/>
</dbReference>
<organism evidence="1 2">
    <name type="scientific">Pedobacter alpinus</name>
    <dbReference type="NCBI Taxonomy" id="1590643"/>
    <lineage>
        <taxon>Bacteria</taxon>
        <taxon>Pseudomonadati</taxon>
        <taxon>Bacteroidota</taxon>
        <taxon>Sphingobacteriia</taxon>
        <taxon>Sphingobacteriales</taxon>
        <taxon>Sphingobacteriaceae</taxon>
        <taxon>Pedobacter</taxon>
    </lineage>
</organism>
<proteinExistence type="predicted"/>
<dbReference type="EMBL" id="JBHULV010000051">
    <property type="protein sequence ID" value="MFD2733050.1"/>
    <property type="molecule type" value="Genomic_DNA"/>
</dbReference>
<reference evidence="2" key="1">
    <citation type="journal article" date="2019" name="Int. J. Syst. Evol. Microbiol.">
        <title>The Global Catalogue of Microorganisms (GCM) 10K type strain sequencing project: providing services to taxonomists for standard genome sequencing and annotation.</title>
        <authorList>
            <consortium name="The Broad Institute Genomics Platform"/>
            <consortium name="The Broad Institute Genome Sequencing Center for Infectious Disease"/>
            <person name="Wu L."/>
            <person name="Ma J."/>
        </authorList>
    </citation>
    <scope>NUCLEOTIDE SEQUENCE [LARGE SCALE GENOMIC DNA]</scope>
    <source>
        <strain evidence="2">KCTC 42456</strain>
    </source>
</reference>
<evidence type="ECO:0008006" key="3">
    <source>
        <dbReference type="Google" id="ProtNLM"/>
    </source>
</evidence>
<keyword evidence="2" id="KW-1185">Reference proteome</keyword>
<evidence type="ECO:0000313" key="2">
    <source>
        <dbReference type="Proteomes" id="UP001597546"/>
    </source>
</evidence>
<evidence type="ECO:0000313" key="1">
    <source>
        <dbReference type="EMBL" id="MFD2733050.1"/>
    </source>
</evidence>
<accession>A0ABW5TWE1</accession>
<name>A0ABW5TWE1_9SPHI</name>
<dbReference type="Proteomes" id="UP001597546">
    <property type="component" value="Unassembled WGS sequence"/>
</dbReference>
<protein>
    <recommendedName>
        <fullName evidence="3">Glycosyltransferase family 61 protein</fullName>
    </recommendedName>
</protein>